<dbReference type="Pfam" id="PF22818">
    <property type="entry name" value="ApeI-like"/>
    <property type="match status" value="1"/>
</dbReference>
<name>A0A0T9MRD9_YERIN</name>
<evidence type="ECO:0000313" key="5">
    <source>
        <dbReference type="Proteomes" id="UP000038750"/>
    </source>
</evidence>
<evidence type="ECO:0000313" key="4">
    <source>
        <dbReference type="EMBL" id="QGR72482.1"/>
    </source>
</evidence>
<reference evidence="2 5" key="1">
    <citation type="submission" date="2015-03" db="EMBL/GenBank/DDBJ databases">
        <authorList>
            <person name="Murphy D."/>
        </authorList>
    </citation>
    <scope>NUCLEOTIDE SEQUENCE [LARGE SCALE GENOMIC DNA]</scope>
    <source>
        <strain evidence="2 5">BR165/97</strain>
    </source>
</reference>
<dbReference type="Gene3D" id="3.10.129.10">
    <property type="entry name" value="Hotdog Thioesterase"/>
    <property type="match status" value="1"/>
</dbReference>
<dbReference type="InterPro" id="IPR016962">
    <property type="entry name" value="Dehydrase_ECs4332_prd"/>
</dbReference>
<organism evidence="2 5">
    <name type="scientific">Yersinia intermedia</name>
    <dbReference type="NCBI Taxonomy" id="631"/>
    <lineage>
        <taxon>Bacteria</taxon>
        <taxon>Pseudomonadati</taxon>
        <taxon>Pseudomonadota</taxon>
        <taxon>Gammaproteobacteria</taxon>
        <taxon>Enterobacterales</taxon>
        <taxon>Yersiniaceae</taxon>
        <taxon>Yersinia</taxon>
    </lineage>
</organism>
<keyword evidence="2" id="KW-0456">Lyase</keyword>
<dbReference type="Proteomes" id="UP000196440">
    <property type="component" value="Unassembled WGS sequence"/>
</dbReference>
<evidence type="ECO:0000313" key="3">
    <source>
        <dbReference type="EMBL" id="OVZ90413.1"/>
    </source>
</evidence>
<accession>A0A0T9MRD9</accession>
<gene>
    <name evidence="2" type="primary">fabZ_2</name>
    <name evidence="3" type="ORF">CBW57_00045</name>
    <name evidence="2" type="ORF">ERS008530_03637</name>
    <name evidence="4" type="ORF">FOC37_20170</name>
</gene>
<evidence type="ECO:0000259" key="1">
    <source>
        <dbReference type="Pfam" id="PF22818"/>
    </source>
</evidence>
<dbReference type="SUPFAM" id="SSF54637">
    <property type="entry name" value="Thioesterase/thiol ester dehydrase-isomerase"/>
    <property type="match status" value="1"/>
</dbReference>
<reference evidence="4 7" key="3">
    <citation type="submission" date="2019-11" db="EMBL/GenBank/DDBJ databases">
        <title>FDA dAtabase for Regulatory Grade micrObial Sequences (FDA-ARGOS): Supporting development and validation of Infectious Disease Dx tests.</title>
        <authorList>
            <person name="Patel R."/>
            <person name="Rucinski S."/>
            <person name="Tallon L."/>
            <person name="Sadzewicz L."/>
            <person name="Vavikolanu K."/>
            <person name="Mehta A."/>
            <person name="Aluvathingal J."/>
            <person name="Nadendla S."/>
            <person name="Nandy P."/>
            <person name="Geyer C."/>
            <person name="Yan Y."/>
            <person name="Sichtig H."/>
        </authorList>
    </citation>
    <scope>NUCLEOTIDE SEQUENCE [LARGE SCALE GENOMIC DNA]</scope>
    <source>
        <strain evidence="4 7">FDAARGOS_729</strain>
    </source>
</reference>
<sequence>MMLPVVVSQQITGDHFASIDLLLPADLLWFSGHFPTCPILPGVAQINWVMHYANQLLGQLPVVRSIDVVKFQRPLMPDDEVTLELNWERTNHKLMFKYLVQGEITASSGKISLCQ</sequence>
<feature type="domain" description="ApeI dehydratase-like" evidence="1">
    <location>
        <begin position="15"/>
        <end position="109"/>
    </location>
</feature>
<dbReference type="GeneID" id="58048631"/>
<dbReference type="GO" id="GO:0016829">
    <property type="term" value="F:lyase activity"/>
    <property type="evidence" value="ECO:0007669"/>
    <property type="project" value="UniProtKB-KW"/>
</dbReference>
<evidence type="ECO:0000313" key="6">
    <source>
        <dbReference type="Proteomes" id="UP000196440"/>
    </source>
</evidence>
<evidence type="ECO:0000313" key="2">
    <source>
        <dbReference type="EMBL" id="CNG39067.1"/>
    </source>
</evidence>
<dbReference type="STRING" id="631.CH53_780"/>
<dbReference type="Proteomes" id="UP000424966">
    <property type="component" value="Chromosome"/>
</dbReference>
<proteinExistence type="predicted"/>
<dbReference type="EMBL" id="CPZJ01000018">
    <property type="protein sequence ID" value="CNG39067.1"/>
    <property type="molecule type" value="Genomic_DNA"/>
</dbReference>
<keyword evidence="7" id="KW-1185">Reference proteome</keyword>
<protein>
    <submittedName>
        <fullName evidence="3">Hydroxymyristoyl-ACP dehydratase</fullName>
    </submittedName>
    <submittedName>
        <fullName evidence="2">Putative dehydratase</fullName>
        <ecNumber evidence="2">4.2.1.-</ecNumber>
    </submittedName>
</protein>
<dbReference type="PIRSF" id="PIRSF030962">
    <property type="entry name" value="Dehydrase_ECs4332_prd"/>
    <property type="match status" value="1"/>
</dbReference>
<dbReference type="EMBL" id="CP046294">
    <property type="protein sequence ID" value="QGR72482.1"/>
    <property type="molecule type" value="Genomic_DNA"/>
</dbReference>
<evidence type="ECO:0000313" key="7">
    <source>
        <dbReference type="Proteomes" id="UP000424966"/>
    </source>
</evidence>
<dbReference type="RefSeq" id="WP_032907568.1">
    <property type="nucleotide sequence ID" value="NZ_CABHXJ010000103.1"/>
</dbReference>
<dbReference type="OrthoDB" id="9812842at2"/>
<reference evidence="3 6" key="2">
    <citation type="submission" date="2017-05" db="EMBL/GenBank/DDBJ databases">
        <title>Whole genome sequencing of Yersinia kristensenii.</title>
        <authorList>
            <person name="Campioni F."/>
        </authorList>
    </citation>
    <scope>NUCLEOTIDE SEQUENCE [LARGE SCALE GENOMIC DNA]</scope>
    <source>
        <strain evidence="3 6">CFSAN060536</strain>
    </source>
</reference>
<dbReference type="AlphaFoldDB" id="A0A0T9MRD9"/>
<dbReference type="InterPro" id="IPR054545">
    <property type="entry name" value="ApeI-like"/>
</dbReference>
<dbReference type="EC" id="4.2.1.-" evidence="2"/>
<dbReference type="Proteomes" id="UP000038750">
    <property type="component" value="Unassembled WGS sequence"/>
</dbReference>
<dbReference type="EMBL" id="NHOI01000001">
    <property type="protein sequence ID" value="OVZ90413.1"/>
    <property type="molecule type" value="Genomic_DNA"/>
</dbReference>
<dbReference type="InterPro" id="IPR029069">
    <property type="entry name" value="HotDog_dom_sf"/>
</dbReference>